<organism evidence="5">
    <name type="scientific">Burkholderia cenocepacia</name>
    <dbReference type="NCBI Taxonomy" id="95486"/>
    <lineage>
        <taxon>Bacteria</taxon>
        <taxon>Pseudomonadati</taxon>
        <taxon>Pseudomonadota</taxon>
        <taxon>Betaproteobacteria</taxon>
        <taxon>Burkholderiales</taxon>
        <taxon>Burkholderiaceae</taxon>
        <taxon>Burkholderia</taxon>
        <taxon>Burkholderia cepacia complex</taxon>
    </lineage>
</organism>
<dbReference type="InterPro" id="IPR018062">
    <property type="entry name" value="HTH_AraC-typ_CS"/>
</dbReference>
<gene>
    <name evidence="5" type="ORF">DT99_08140</name>
</gene>
<dbReference type="GO" id="GO:0043565">
    <property type="term" value="F:sequence-specific DNA binding"/>
    <property type="evidence" value="ECO:0007669"/>
    <property type="project" value="InterPro"/>
</dbReference>
<keyword evidence="3" id="KW-0804">Transcription</keyword>
<name>A0A071MGK2_9BURK</name>
<accession>A0A071MGK2</accession>
<sequence length="317" mass="35633">MKSIDRFDDVNAHAASIKHWNQTYSQISAGSLESSLMQLASARCHLFRERINQRVVQHGEAPSGKICFAIPISASGPVVMQGRKADCNSVLFLRSGEEFMFHMPTGMDMLSINFDRDMFESALSTLANAHAINTLLKQPVITLPRQRLNACRRRLLAIFSEAFVDDEGGTIQHDEGAFEQFVLHEMIRLISSPDCNLRQRNGSSTQSFIVEKCHHLTMSESVKVPSVMELCQQLQVSRRTVQNSFRSVTGTTPLNYLRSVRLNGVRRSLMSTHPSKLLIGDAAARWGFFHLSHFAEDYLALFGELPSHTKRPVRNDG</sequence>
<evidence type="ECO:0000256" key="1">
    <source>
        <dbReference type="ARBA" id="ARBA00023015"/>
    </source>
</evidence>
<feature type="domain" description="HTH araC/xylS-type" evidence="4">
    <location>
        <begin position="226"/>
        <end position="312"/>
    </location>
</feature>
<dbReference type="PANTHER" id="PTHR46796:SF12">
    <property type="entry name" value="HTH-TYPE DNA-BINDING TRANSCRIPTIONAL ACTIVATOR EUTR"/>
    <property type="match status" value="1"/>
</dbReference>
<protein>
    <submittedName>
        <fullName evidence="5">AraC family transcriptional regulator</fullName>
    </submittedName>
</protein>
<evidence type="ECO:0000259" key="4">
    <source>
        <dbReference type="PROSITE" id="PS01124"/>
    </source>
</evidence>
<dbReference type="InterPro" id="IPR018060">
    <property type="entry name" value="HTH_AraC"/>
</dbReference>
<dbReference type="AlphaFoldDB" id="A0A071MGK2"/>
<dbReference type="InterPro" id="IPR050204">
    <property type="entry name" value="AraC_XylS_family_regulators"/>
</dbReference>
<dbReference type="PANTHER" id="PTHR46796">
    <property type="entry name" value="HTH-TYPE TRANSCRIPTIONAL ACTIVATOR RHAS-RELATED"/>
    <property type="match status" value="1"/>
</dbReference>
<comment type="caution">
    <text evidence="5">The sequence shown here is derived from an EMBL/GenBank/DDBJ whole genome shotgun (WGS) entry which is preliminary data.</text>
</comment>
<keyword evidence="2" id="KW-0238">DNA-binding</keyword>
<evidence type="ECO:0000256" key="3">
    <source>
        <dbReference type="ARBA" id="ARBA00023163"/>
    </source>
</evidence>
<proteinExistence type="predicted"/>
<dbReference type="Pfam" id="PF12833">
    <property type="entry name" value="HTH_18"/>
    <property type="match status" value="1"/>
</dbReference>
<dbReference type="PROSITE" id="PS01124">
    <property type="entry name" value="HTH_ARAC_FAMILY_2"/>
    <property type="match status" value="1"/>
</dbReference>
<dbReference type="OrthoDB" id="185346at2"/>
<reference evidence="5" key="1">
    <citation type="submission" date="2014-04" db="EMBL/GenBank/DDBJ databases">
        <title>In planta biocontrol of soil-borne Fusarium wilt of banana through a plant endophytic bacterium, Burkholderia cenocepacia 869T2.</title>
        <authorList>
            <person name="Ho Y.-N."/>
            <person name="Chiang H.-M."/>
            <person name="Chao C.-P."/>
            <person name="Su C.-C."/>
            <person name="Hsu H.-F."/>
            <person name="Guo C.-T."/>
            <person name="Hsieh J.-L."/>
            <person name="Huang C.-C."/>
        </authorList>
    </citation>
    <scope>NUCLEOTIDE SEQUENCE [LARGE SCALE GENOMIC DNA]</scope>
    <source>
        <strain evidence="5">869T2</strain>
    </source>
</reference>
<evidence type="ECO:0000313" key="5">
    <source>
        <dbReference type="EMBL" id="KEA60049.1"/>
    </source>
</evidence>
<dbReference type="SMART" id="SM00342">
    <property type="entry name" value="HTH_ARAC"/>
    <property type="match status" value="1"/>
</dbReference>
<dbReference type="EMBL" id="JJOA01000007">
    <property type="protein sequence ID" value="KEA60049.1"/>
    <property type="molecule type" value="Genomic_DNA"/>
</dbReference>
<dbReference type="GO" id="GO:0003700">
    <property type="term" value="F:DNA-binding transcription factor activity"/>
    <property type="evidence" value="ECO:0007669"/>
    <property type="project" value="InterPro"/>
</dbReference>
<dbReference type="Gene3D" id="1.10.10.60">
    <property type="entry name" value="Homeodomain-like"/>
    <property type="match status" value="1"/>
</dbReference>
<evidence type="ECO:0000256" key="2">
    <source>
        <dbReference type="ARBA" id="ARBA00023125"/>
    </source>
</evidence>
<dbReference type="PROSITE" id="PS00041">
    <property type="entry name" value="HTH_ARAC_FAMILY_1"/>
    <property type="match status" value="1"/>
</dbReference>
<keyword evidence="1" id="KW-0805">Transcription regulation</keyword>